<keyword evidence="6" id="KW-1133">Transmembrane helix</keyword>
<reference evidence="10" key="1">
    <citation type="journal article" date="2019" name="Int. J. Syst. Evol. Microbiol.">
        <title>The Global Catalogue of Microorganisms (GCM) 10K type strain sequencing project: providing services to taxonomists for standard genome sequencing and annotation.</title>
        <authorList>
            <consortium name="The Broad Institute Genomics Platform"/>
            <consortium name="The Broad Institute Genome Sequencing Center for Infectious Disease"/>
            <person name="Wu L."/>
            <person name="Ma J."/>
        </authorList>
    </citation>
    <scope>NUCLEOTIDE SEQUENCE [LARGE SCALE GENOMIC DNA]</scope>
    <source>
        <strain evidence="10">JCM 18063</strain>
    </source>
</reference>
<dbReference type="CDD" id="cd06530">
    <property type="entry name" value="S26_SPase_I"/>
    <property type="match status" value="1"/>
</dbReference>
<sequence>MVVADSDHVTPVQRASDPADDDRSAGRPAGEASAERAGTPPAHAAEPPRQRSRGLSLLRESAIIVISALVLSWLIKTFLVQAFYIPSASMEDTLQIGDRVMVSRLVPDVLDVNRGDVVVFVDPGGWLPPTETPDAGPVGNAVREAATFIGLLPQDSGEHLIKRVVGTPGDTVECCDDQGRVSVNGVPVDEDPYLAAGSVPSQTEFSTQVPDDMLFVMGDNRQNSQDSRYNTGKPGGGFVPLDNVVGNAFVIVWPFEDARLLRNPSDVFAQVPAP</sequence>
<dbReference type="InterPro" id="IPR019533">
    <property type="entry name" value="Peptidase_S26"/>
</dbReference>
<comment type="caution">
    <text evidence="9">The sequence shown here is derived from an EMBL/GenBank/DDBJ whole genome shotgun (WGS) entry which is preliminary data.</text>
</comment>
<keyword evidence="6" id="KW-0645">Protease</keyword>
<dbReference type="InterPro" id="IPR000223">
    <property type="entry name" value="Pept_S26A_signal_pept_1"/>
</dbReference>
<dbReference type="Proteomes" id="UP001500956">
    <property type="component" value="Unassembled WGS sequence"/>
</dbReference>
<keyword evidence="6" id="KW-0812">Transmembrane</keyword>
<feature type="domain" description="Peptidase S26" evidence="8">
    <location>
        <begin position="60"/>
        <end position="253"/>
    </location>
</feature>
<evidence type="ECO:0000256" key="6">
    <source>
        <dbReference type="RuleBase" id="RU362042"/>
    </source>
</evidence>
<evidence type="ECO:0000256" key="2">
    <source>
        <dbReference type="ARBA" id="ARBA00004401"/>
    </source>
</evidence>
<dbReference type="InterPro" id="IPR019758">
    <property type="entry name" value="Pept_S26A_signal_pept_1_CS"/>
</dbReference>
<keyword evidence="6" id="KW-0472">Membrane</keyword>
<name>A0ABP8YNA8_9MICO</name>
<gene>
    <name evidence="9" type="ORF">GCM10023216_27460</name>
</gene>
<dbReference type="NCBIfam" id="TIGR02227">
    <property type="entry name" value="sigpep_I_bact"/>
    <property type="match status" value="1"/>
</dbReference>
<evidence type="ECO:0000259" key="8">
    <source>
        <dbReference type="Pfam" id="PF10502"/>
    </source>
</evidence>
<keyword evidence="10" id="KW-1185">Reference proteome</keyword>
<evidence type="ECO:0000256" key="1">
    <source>
        <dbReference type="ARBA" id="ARBA00000677"/>
    </source>
</evidence>
<dbReference type="PROSITE" id="PS00761">
    <property type="entry name" value="SPASE_I_3"/>
    <property type="match status" value="1"/>
</dbReference>
<evidence type="ECO:0000256" key="5">
    <source>
        <dbReference type="ARBA" id="ARBA00022801"/>
    </source>
</evidence>
<evidence type="ECO:0000256" key="7">
    <source>
        <dbReference type="SAM" id="MobiDB-lite"/>
    </source>
</evidence>
<comment type="similarity">
    <text evidence="3 6">Belongs to the peptidase S26 family.</text>
</comment>
<protein>
    <recommendedName>
        <fullName evidence="4 6">Signal peptidase I</fullName>
        <ecNumber evidence="4 6">3.4.21.89</ecNumber>
    </recommendedName>
</protein>
<dbReference type="EMBL" id="BAABID010000014">
    <property type="protein sequence ID" value="GAA4733589.1"/>
    <property type="molecule type" value="Genomic_DNA"/>
</dbReference>
<dbReference type="PANTHER" id="PTHR43390:SF1">
    <property type="entry name" value="CHLOROPLAST PROCESSING PEPTIDASE"/>
    <property type="match status" value="1"/>
</dbReference>
<organism evidence="9 10">
    <name type="scientific">Isoptericola chiayiensis</name>
    <dbReference type="NCBI Taxonomy" id="579446"/>
    <lineage>
        <taxon>Bacteria</taxon>
        <taxon>Bacillati</taxon>
        <taxon>Actinomycetota</taxon>
        <taxon>Actinomycetes</taxon>
        <taxon>Micrococcales</taxon>
        <taxon>Promicromonosporaceae</taxon>
        <taxon>Isoptericola</taxon>
    </lineage>
</organism>
<evidence type="ECO:0000256" key="3">
    <source>
        <dbReference type="ARBA" id="ARBA00009370"/>
    </source>
</evidence>
<comment type="catalytic activity">
    <reaction evidence="1 6">
        <text>Cleavage of hydrophobic, N-terminal signal or leader sequences from secreted and periplasmic proteins.</text>
        <dbReference type="EC" id="3.4.21.89"/>
    </reaction>
</comment>
<feature type="transmembrane region" description="Helical" evidence="6">
    <location>
        <begin position="61"/>
        <end position="84"/>
    </location>
</feature>
<keyword evidence="5 6" id="KW-0378">Hydrolase</keyword>
<dbReference type="EC" id="3.4.21.89" evidence="4 6"/>
<proteinExistence type="inferred from homology"/>
<comment type="subcellular location">
    <subcellularLocation>
        <location evidence="2">Cell membrane</location>
        <topology evidence="2">Single-pass type II membrane protein</topology>
    </subcellularLocation>
    <subcellularLocation>
        <location evidence="6">Membrane</location>
        <topology evidence="6">Single-pass type II membrane protein</topology>
    </subcellularLocation>
</comment>
<dbReference type="SUPFAM" id="SSF51306">
    <property type="entry name" value="LexA/Signal peptidase"/>
    <property type="match status" value="1"/>
</dbReference>
<dbReference type="InterPro" id="IPR036286">
    <property type="entry name" value="LexA/Signal_pep-like_sf"/>
</dbReference>
<feature type="region of interest" description="Disordered" evidence="7">
    <location>
        <begin position="1"/>
        <end position="51"/>
    </location>
</feature>
<accession>A0ABP8YNA8</accession>
<evidence type="ECO:0000256" key="4">
    <source>
        <dbReference type="ARBA" id="ARBA00013208"/>
    </source>
</evidence>
<dbReference type="PANTHER" id="PTHR43390">
    <property type="entry name" value="SIGNAL PEPTIDASE I"/>
    <property type="match status" value="1"/>
</dbReference>
<dbReference type="Gene3D" id="2.10.109.10">
    <property type="entry name" value="Umud Fragment, subunit A"/>
    <property type="match status" value="1"/>
</dbReference>
<dbReference type="Pfam" id="PF10502">
    <property type="entry name" value="Peptidase_S26"/>
    <property type="match status" value="1"/>
</dbReference>
<evidence type="ECO:0000313" key="10">
    <source>
        <dbReference type="Proteomes" id="UP001500956"/>
    </source>
</evidence>
<dbReference type="PRINTS" id="PR00727">
    <property type="entry name" value="LEADERPTASE"/>
</dbReference>
<evidence type="ECO:0000313" key="9">
    <source>
        <dbReference type="EMBL" id="GAA4733589.1"/>
    </source>
</evidence>